<sequence length="362" mass="40202">MHYQFQIAPRAGIGGSALQSQHDGLARMLAQSDHDRQSEHMYHVAGLAWQQEVRQAQHEELRGDARRTEEKVDALVAWLDLFRRDEDHEREIRHRKRVEALEEARDRRKEERVEALEEAWRDDDRRMEERVEARAVRLDNAGAKADACGGIANIVQEPERNVLAAQLDNVKGKVDTCGERVEAIGALADPGMDRTWPDLAPVRGIVSGYLLCASWLPGLLSSRQFRQGVCVVALAVYLLLCLCVKRPGQGVEIEGVEIHATTTASLVGPTPRSLANQPSPQHIHNHNLRNPKTAPTAGVPFRPLNPVLSNRNGATGHLDSLPNKNILHSILKGPMPSSRSGTHAVIAAFTLIIRVQALRIHQ</sequence>
<evidence type="ECO:0000313" key="2">
    <source>
        <dbReference type="Proteomes" id="UP000246991"/>
    </source>
</evidence>
<dbReference type="OrthoDB" id="10611036at2759"/>
<organism evidence="1 2">
    <name type="scientific">Tuber magnatum</name>
    <name type="common">white Piedmont truffle</name>
    <dbReference type="NCBI Taxonomy" id="42249"/>
    <lineage>
        <taxon>Eukaryota</taxon>
        <taxon>Fungi</taxon>
        <taxon>Dikarya</taxon>
        <taxon>Ascomycota</taxon>
        <taxon>Pezizomycotina</taxon>
        <taxon>Pezizomycetes</taxon>
        <taxon>Pezizales</taxon>
        <taxon>Tuberaceae</taxon>
        <taxon>Tuber</taxon>
    </lineage>
</organism>
<dbReference type="AlphaFoldDB" id="A0A317SVP9"/>
<proteinExistence type="predicted"/>
<name>A0A317SVP9_9PEZI</name>
<reference evidence="1 2" key="1">
    <citation type="submission" date="2018-03" db="EMBL/GenBank/DDBJ databases">
        <title>Genomes of Pezizomycetes fungi and the evolution of truffles.</title>
        <authorList>
            <person name="Murat C."/>
            <person name="Payen T."/>
            <person name="Noel B."/>
            <person name="Kuo A."/>
            <person name="Martin F.M."/>
        </authorList>
    </citation>
    <scope>NUCLEOTIDE SEQUENCE [LARGE SCALE GENOMIC DNA]</scope>
    <source>
        <strain evidence="1">091103-1</strain>
    </source>
</reference>
<dbReference type="Proteomes" id="UP000246991">
    <property type="component" value="Unassembled WGS sequence"/>
</dbReference>
<gene>
    <name evidence="1" type="ORF">C7212DRAFT_362848</name>
</gene>
<protein>
    <submittedName>
        <fullName evidence="1">Uncharacterized protein</fullName>
    </submittedName>
</protein>
<keyword evidence="2" id="KW-1185">Reference proteome</keyword>
<accession>A0A317SVP9</accession>
<evidence type="ECO:0000313" key="1">
    <source>
        <dbReference type="EMBL" id="PWW77211.1"/>
    </source>
</evidence>
<dbReference type="EMBL" id="PYWC01000025">
    <property type="protein sequence ID" value="PWW77211.1"/>
    <property type="molecule type" value="Genomic_DNA"/>
</dbReference>
<comment type="caution">
    <text evidence="1">The sequence shown here is derived from an EMBL/GenBank/DDBJ whole genome shotgun (WGS) entry which is preliminary data.</text>
</comment>